<name>A0A9J2NZN7_ASCLU</name>
<dbReference type="Proteomes" id="UP000036681">
    <property type="component" value="Unplaced"/>
</dbReference>
<evidence type="ECO:0000313" key="1">
    <source>
        <dbReference type="Proteomes" id="UP000036681"/>
    </source>
</evidence>
<sequence length="345" mass="39324">MAIHRPTAAFLDVIERKQNNLRIKKITTVISDVFYTSNLFPGVKFGRRNLEDAVCQLLNEKYPKEVACAYKLILFNQKSRTNEGDAIALLKRHMKRVANDVKNKRYHILPCSNAKVIRILELRYAEEALALFGYRREQYKRGFAFIADGNQLARSTEQMSSFASVLDSDEDSVALKLDRSLSLVECEEASSDDFLNAHLPASFYTFRIPSQAEHLVETSIGNLREERKHVDRQLCNVEFPFSFIRIEMPDSARWQGVFYAEDDIEKVIEELSKATGIAPSKISLKCKLGDKLKRNSSLKKIGAIPGEYLYATCLPISTSKQQIMPILFTLQLNVLRKFSHATTCL</sequence>
<evidence type="ECO:0000313" key="2">
    <source>
        <dbReference type="WBParaSite" id="ALUE_0000301501-mRNA-1"/>
    </source>
</evidence>
<protein>
    <submittedName>
        <fullName evidence="2">Ubiquitin-like domain-containing protein</fullName>
    </submittedName>
</protein>
<reference evidence="2" key="1">
    <citation type="submission" date="2023-03" db="UniProtKB">
        <authorList>
            <consortium name="WormBaseParasite"/>
        </authorList>
    </citation>
    <scope>IDENTIFICATION</scope>
</reference>
<accession>A0A9J2NZN7</accession>
<proteinExistence type="predicted"/>
<organism evidence="1 2">
    <name type="scientific">Ascaris lumbricoides</name>
    <name type="common">Giant roundworm</name>
    <dbReference type="NCBI Taxonomy" id="6252"/>
    <lineage>
        <taxon>Eukaryota</taxon>
        <taxon>Metazoa</taxon>
        <taxon>Ecdysozoa</taxon>
        <taxon>Nematoda</taxon>
        <taxon>Chromadorea</taxon>
        <taxon>Rhabditida</taxon>
        <taxon>Spirurina</taxon>
        <taxon>Ascaridomorpha</taxon>
        <taxon>Ascaridoidea</taxon>
        <taxon>Ascarididae</taxon>
        <taxon>Ascaris</taxon>
    </lineage>
</organism>
<keyword evidence="1" id="KW-1185">Reference proteome</keyword>
<dbReference type="WBParaSite" id="ALUE_0000301501-mRNA-1">
    <property type="protein sequence ID" value="ALUE_0000301501-mRNA-1"/>
    <property type="gene ID" value="ALUE_0000301501"/>
</dbReference>
<dbReference type="AlphaFoldDB" id="A0A9J2NZN7"/>